<name>A0A6J7JQJ4_9ZZZZ</name>
<proteinExistence type="predicted"/>
<dbReference type="GO" id="GO:0016491">
    <property type="term" value="F:oxidoreductase activity"/>
    <property type="evidence" value="ECO:0007669"/>
    <property type="project" value="UniProtKB-KW"/>
</dbReference>
<protein>
    <submittedName>
        <fullName evidence="2">Unannotated protein</fullName>
    </submittedName>
</protein>
<keyword evidence="1" id="KW-0560">Oxidoreductase</keyword>
<dbReference type="Pfam" id="PF00866">
    <property type="entry name" value="Ring_hydroxyl_B"/>
    <property type="match status" value="1"/>
</dbReference>
<dbReference type="InterPro" id="IPR032710">
    <property type="entry name" value="NTF2-like_dom_sf"/>
</dbReference>
<dbReference type="AlphaFoldDB" id="A0A6J7JQJ4"/>
<dbReference type="Gene3D" id="3.10.450.50">
    <property type="match status" value="1"/>
</dbReference>
<evidence type="ECO:0000256" key="1">
    <source>
        <dbReference type="ARBA" id="ARBA00023002"/>
    </source>
</evidence>
<accession>A0A6J7JQJ4</accession>
<dbReference type="GO" id="GO:0019380">
    <property type="term" value="P:3-phenylpropionate catabolic process"/>
    <property type="evidence" value="ECO:0007669"/>
    <property type="project" value="TreeGrafter"/>
</dbReference>
<dbReference type="SUPFAM" id="SSF54427">
    <property type="entry name" value="NTF2-like"/>
    <property type="match status" value="1"/>
</dbReference>
<organism evidence="2">
    <name type="scientific">freshwater metagenome</name>
    <dbReference type="NCBI Taxonomy" id="449393"/>
    <lineage>
        <taxon>unclassified sequences</taxon>
        <taxon>metagenomes</taxon>
        <taxon>ecological metagenomes</taxon>
    </lineage>
</organism>
<dbReference type="PANTHER" id="PTHR41534">
    <property type="entry name" value="BLR3401 PROTEIN"/>
    <property type="match status" value="1"/>
</dbReference>
<gene>
    <name evidence="2" type="ORF">UFOPK3773_01088</name>
</gene>
<reference evidence="2" key="1">
    <citation type="submission" date="2020-05" db="EMBL/GenBank/DDBJ databases">
        <authorList>
            <person name="Chiriac C."/>
            <person name="Salcher M."/>
            <person name="Ghai R."/>
            <person name="Kavagutti S V."/>
        </authorList>
    </citation>
    <scope>NUCLEOTIDE SEQUENCE</scope>
</reference>
<sequence length="188" mass="21943">MSAEPLGGQGSQGVADRPFASLDVHREVDLFLAHEAELNDSRRYWEWADLVEEAFTYKVPVPRTPDTPFAPHYDVRTMLIDESKWSLCSQWFRRLDPDLYERSWAENPPVRFRHLVTNVRVRETDDSAVFDVRSNVMLVGVRQSDLPKFLTAERFDTVVRTDEGLRLRARWAVLDQVLIDFPQLRILL</sequence>
<dbReference type="PANTHER" id="PTHR41534:SF2">
    <property type="entry name" value="3-PHENYLPROPIONATE_CINNAMIC ACID DIOXYGENASE SUBUNIT BETA"/>
    <property type="match status" value="1"/>
</dbReference>
<evidence type="ECO:0000313" key="2">
    <source>
        <dbReference type="EMBL" id="CAB4945243.1"/>
    </source>
</evidence>
<dbReference type="EMBL" id="CAFBNF010000112">
    <property type="protein sequence ID" value="CAB4945243.1"/>
    <property type="molecule type" value="Genomic_DNA"/>
</dbReference>
<dbReference type="InterPro" id="IPR000391">
    <property type="entry name" value="Rng_hydr_dOase-bsu"/>
</dbReference>